<organism evidence="4 5">
    <name type="scientific">Desulfocicer vacuolatum DSM 3385</name>
    <dbReference type="NCBI Taxonomy" id="1121400"/>
    <lineage>
        <taxon>Bacteria</taxon>
        <taxon>Pseudomonadati</taxon>
        <taxon>Thermodesulfobacteriota</taxon>
        <taxon>Desulfobacteria</taxon>
        <taxon>Desulfobacterales</taxon>
        <taxon>Desulfobacteraceae</taxon>
        <taxon>Desulfocicer</taxon>
    </lineage>
</organism>
<dbReference type="Gene3D" id="2.40.50.100">
    <property type="match status" value="1"/>
</dbReference>
<feature type="coiled-coil region" evidence="1">
    <location>
        <begin position="119"/>
        <end position="146"/>
    </location>
</feature>
<feature type="compositionally biased region" description="Polar residues" evidence="2">
    <location>
        <begin position="471"/>
        <end position="489"/>
    </location>
</feature>
<keyword evidence="1" id="KW-0175">Coiled coil</keyword>
<dbReference type="GO" id="GO:1990281">
    <property type="term" value="C:efflux pump complex"/>
    <property type="evidence" value="ECO:0007669"/>
    <property type="project" value="TreeGrafter"/>
</dbReference>
<keyword evidence="3" id="KW-0472">Membrane</keyword>
<dbReference type="EMBL" id="FWXY01000020">
    <property type="protein sequence ID" value="SMD00285.1"/>
    <property type="molecule type" value="Genomic_DNA"/>
</dbReference>
<feature type="region of interest" description="Disordered" evidence="2">
    <location>
        <begin position="469"/>
        <end position="489"/>
    </location>
</feature>
<dbReference type="SUPFAM" id="SSF111369">
    <property type="entry name" value="HlyD-like secretion proteins"/>
    <property type="match status" value="1"/>
</dbReference>
<evidence type="ECO:0008006" key="6">
    <source>
        <dbReference type="Google" id="ProtNLM"/>
    </source>
</evidence>
<dbReference type="STRING" id="1121400.SAMN02746065_12016"/>
<gene>
    <name evidence="4" type="ORF">SAMN02746065_12016</name>
</gene>
<keyword evidence="3" id="KW-0812">Transmembrane</keyword>
<protein>
    <recommendedName>
        <fullName evidence="6">RND family efflux transporter, MFP subunit</fullName>
    </recommendedName>
</protein>
<evidence type="ECO:0000313" key="5">
    <source>
        <dbReference type="Proteomes" id="UP000192418"/>
    </source>
</evidence>
<sequence>MKIGAILKKIVIIVPIIVGVILFVQIKKNKEAPIRLESKERVRTVRVIPLKKTKFLPRAVAYGYVEPSQTWEAICEVSGKVVEMHKDLKKGFFINKGQVLLRIDTATYGLAESRGKADVMSIDAQLKELEQSRKNTRRLLDIEKRSLNISVQELKRKRGLFEKGYLSESDVESEEKRFLAQQTTVNNLQNSLNLFPAQRRDLLARKDAGELTVTERQLDVAKTEIIAPFDCRLSQVNVELNQYASTGSLMLKAESIHSAEIPVQISPRTFMTLLPRMARPFTPGELDMESIRKAIGITAMVRFPSNTQKISWQGHFSRTSESMDPTTGALTIYVTVDDPYKNIIPGKRPPLLTNMYVEVELRGRMIPDQLVVPATAVHEGRIYIAGTDNRLKIKKVEVAWVAGDLAVLSSNDFSDDSENDLNSIHPMITPGETLVISDLVPAIEGMLLNPIQDKETARRIQTTAAGHALFNSLSQPEKEQPPTNSGKEG</sequence>
<evidence type="ECO:0000313" key="4">
    <source>
        <dbReference type="EMBL" id="SMD00285.1"/>
    </source>
</evidence>
<keyword evidence="5" id="KW-1185">Reference proteome</keyword>
<evidence type="ECO:0000256" key="2">
    <source>
        <dbReference type="SAM" id="MobiDB-lite"/>
    </source>
</evidence>
<dbReference type="Proteomes" id="UP000192418">
    <property type="component" value="Unassembled WGS sequence"/>
</dbReference>
<dbReference type="GO" id="GO:0015562">
    <property type="term" value="F:efflux transmembrane transporter activity"/>
    <property type="evidence" value="ECO:0007669"/>
    <property type="project" value="TreeGrafter"/>
</dbReference>
<dbReference type="RefSeq" id="WP_084070849.1">
    <property type="nucleotide sequence ID" value="NZ_FWXY01000020.1"/>
</dbReference>
<accession>A0A1W2DRY3</accession>
<evidence type="ECO:0000256" key="1">
    <source>
        <dbReference type="SAM" id="Coils"/>
    </source>
</evidence>
<name>A0A1W2DRY3_9BACT</name>
<dbReference type="AlphaFoldDB" id="A0A1W2DRY3"/>
<dbReference type="PANTHER" id="PTHR30469:SF11">
    <property type="entry name" value="BLL4320 PROTEIN"/>
    <property type="match status" value="1"/>
</dbReference>
<dbReference type="Gene3D" id="1.10.287.470">
    <property type="entry name" value="Helix hairpin bin"/>
    <property type="match status" value="1"/>
</dbReference>
<proteinExistence type="predicted"/>
<dbReference type="Gene3D" id="2.40.30.170">
    <property type="match status" value="1"/>
</dbReference>
<keyword evidence="3" id="KW-1133">Transmembrane helix</keyword>
<dbReference type="OrthoDB" id="9783047at2"/>
<reference evidence="4 5" key="1">
    <citation type="submission" date="2017-04" db="EMBL/GenBank/DDBJ databases">
        <authorList>
            <person name="Afonso C.L."/>
            <person name="Miller P.J."/>
            <person name="Scott M.A."/>
            <person name="Spackman E."/>
            <person name="Goraichik I."/>
            <person name="Dimitrov K.M."/>
            <person name="Suarez D.L."/>
            <person name="Swayne D.E."/>
        </authorList>
    </citation>
    <scope>NUCLEOTIDE SEQUENCE [LARGE SCALE GENOMIC DNA]</scope>
    <source>
        <strain evidence="4 5">DSM 3385</strain>
    </source>
</reference>
<evidence type="ECO:0000256" key="3">
    <source>
        <dbReference type="SAM" id="Phobius"/>
    </source>
</evidence>
<dbReference type="PANTHER" id="PTHR30469">
    <property type="entry name" value="MULTIDRUG RESISTANCE PROTEIN MDTA"/>
    <property type="match status" value="1"/>
</dbReference>
<feature type="transmembrane region" description="Helical" evidence="3">
    <location>
        <begin position="6"/>
        <end position="26"/>
    </location>
</feature>